<evidence type="ECO:0000313" key="7">
    <source>
        <dbReference type="Proteomes" id="UP000799771"/>
    </source>
</evidence>
<evidence type="ECO:0008006" key="8">
    <source>
        <dbReference type="Google" id="ProtNLM"/>
    </source>
</evidence>
<dbReference type="EMBL" id="ML977500">
    <property type="protein sequence ID" value="KAF2132472.1"/>
    <property type="molecule type" value="Genomic_DNA"/>
</dbReference>
<sequence length="440" mass="49176">MRSLGVLISFVSAALSWQYIFEESENAECHESCFTTTIGAYQTVKSPIWFSQRPSDSFERSKFSGVNDTAFEQWYFEAVSEAGDAFIVSLGHDPSYKALGYGVLPFEIILVFANGTRHATTDFAIESRVRDCCGQVRGLWKTKTGSVSWSVSADLKAAMVYFDTPTVQGRAELQSFTPARFADGTSWPSNSAQTQLAPHLNFVETIPVAHAKVDLKVQDSRLTFFGIGGHFHDWAAFDWFTLVDSWRNMRAKIGPYAFSLWIPRSRIAGGIQYSSGVLYKDGIPIVKVYGPDNDTSQERNKLSICGHFDGTISGRLGDKSSGWIIEFAEPRSSRRWRFSSKHQVLAHEVMLGSESGLSVFTDEVKGGEFTEEQHSGYGLCEQIILPKSIGPSAAWEVFKTHRDNTGSTTWQAVWYMFSAVCRDGVLTNLIRILLPTYYYS</sequence>
<dbReference type="GeneID" id="54406908"/>
<protein>
    <recommendedName>
        <fullName evidence="8">AttH domain-containing protein</fullName>
    </recommendedName>
</protein>
<evidence type="ECO:0000256" key="2">
    <source>
        <dbReference type="ARBA" id="ARBA00046325"/>
    </source>
</evidence>
<gene>
    <name evidence="6" type="ORF">P153DRAFT_353984</name>
</gene>
<keyword evidence="3" id="KW-0732">Signal</keyword>
<reference evidence="6" key="1">
    <citation type="journal article" date="2020" name="Stud. Mycol.">
        <title>101 Dothideomycetes genomes: a test case for predicting lifestyles and emergence of pathogens.</title>
        <authorList>
            <person name="Haridas S."/>
            <person name="Albert R."/>
            <person name="Binder M."/>
            <person name="Bloem J."/>
            <person name="Labutti K."/>
            <person name="Salamov A."/>
            <person name="Andreopoulos B."/>
            <person name="Baker S."/>
            <person name="Barry K."/>
            <person name="Bills G."/>
            <person name="Bluhm B."/>
            <person name="Cannon C."/>
            <person name="Castanera R."/>
            <person name="Culley D."/>
            <person name="Daum C."/>
            <person name="Ezra D."/>
            <person name="Gonzalez J."/>
            <person name="Henrissat B."/>
            <person name="Kuo A."/>
            <person name="Liang C."/>
            <person name="Lipzen A."/>
            <person name="Lutzoni F."/>
            <person name="Magnuson J."/>
            <person name="Mondo S."/>
            <person name="Nolan M."/>
            <person name="Ohm R."/>
            <person name="Pangilinan J."/>
            <person name="Park H.-J."/>
            <person name="Ramirez L."/>
            <person name="Alfaro M."/>
            <person name="Sun H."/>
            <person name="Tritt A."/>
            <person name="Yoshinaga Y."/>
            <person name="Zwiers L.-H."/>
            <person name="Turgeon B."/>
            <person name="Goodwin S."/>
            <person name="Spatafora J."/>
            <person name="Crous P."/>
            <person name="Grigoriev I."/>
        </authorList>
    </citation>
    <scope>NUCLEOTIDE SEQUENCE</scope>
    <source>
        <strain evidence="6">CBS 119687</strain>
    </source>
</reference>
<evidence type="ECO:0000259" key="4">
    <source>
        <dbReference type="Pfam" id="PF22903"/>
    </source>
</evidence>
<comment type="similarity">
    <text evidence="2">Belongs to the Diels-Alderase family.</text>
</comment>
<organism evidence="6 7">
    <name type="scientific">Dothidotthia symphoricarpi CBS 119687</name>
    <dbReference type="NCBI Taxonomy" id="1392245"/>
    <lineage>
        <taxon>Eukaryota</taxon>
        <taxon>Fungi</taxon>
        <taxon>Dikarya</taxon>
        <taxon>Ascomycota</taxon>
        <taxon>Pezizomycotina</taxon>
        <taxon>Dothideomycetes</taxon>
        <taxon>Pleosporomycetidae</taxon>
        <taxon>Pleosporales</taxon>
        <taxon>Dothidotthiaceae</taxon>
        <taxon>Dothidotthia</taxon>
    </lineage>
</organism>
<dbReference type="InterPro" id="IPR054499">
    <property type="entry name" value="DA_C"/>
</dbReference>
<keyword evidence="7" id="KW-1185">Reference proteome</keyword>
<evidence type="ECO:0000256" key="3">
    <source>
        <dbReference type="SAM" id="SignalP"/>
    </source>
</evidence>
<evidence type="ECO:0000259" key="5">
    <source>
        <dbReference type="Pfam" id="PF24137"/>
    </source>
</evidence>
<evidence type="ECO:0000256" key="1">
    <source>
        <dbReference type="ARBA" id="ARBA00023235"/>
    </source>
</evidence>
<dbReference type="Pfam" id="PF24137">
    <property type="entry name" value="DA_N"/>
    <property type="match status" value="1"/>
</dbReference>
<dbReference type="Pfam" id="PF22903">
    <property type="entry name" value="DA_C"/>
    <property type="match status" value="1"/>
</dbReference>
<dbReference type="InterPro" id="IPR056402">
    <property type="entry name" value="DA_N"/>
</dbReference>
<dbReference type="OrthoDB" id="5344254at2759"/>
<dbReference type="Proteomes" id="UP000799771">
    <property type="component" value="Unassembled WGS sequence"/>
</dbReference>
<feature type="domain" description="Diels-Alderase C-terminal" evidence="4">
    <location>
        <begin position="238"/>
        <end position="383"/>
    </location>
</feature>
<name>A0A6A6AKI9_9PLEO</name>
<dbReference type="GO" id="GO:0016853">
    <property type="term" value="F:isomerase activity"/>
    <property type="evidence" value="ECO:0007669"/>
    <property type="project" value="UniProtKB-KW"/>
</dbReference>
<feature type="domain" description="Diels-Alderase N-terminal" evidence="5">
    <location>
        <begin position="62"/>
        <end position="234"/>
    </location>
</feature>
<keyword evidence="1" id="KW-0413">Isomerase</keyword>
<dbReference type="SUPFAM" id="SSF159245">
    <property type="entry name" value="AttH-like"/>
    <property type="match status" value="1"/>
</dbReference>
<feature type="signal peptide" evidence="3">
    <location>
        <begin position="1"/>
        <end position="16"/>
    </location>
</feature>
<proteinExistence type="inferred from homology"/>
<accession>A0A6A6AKI9</accession>
<feature type="chain" id="PRO_5025562386" description="AttH domain-containing protein" evidence="3">
    <location>
        <begin position="17"/>
        <end position="440"/>
    </location>
</feature>
<dbReference type="RefSeq" id="XP_033526859.1">
    <property type="nucleotide sequence ID" value="XM_033666476.1"/>
</dbReference>
<evidence type="ECO:0000313" key="6">
    <source>
        <dbReference type="EMBL" id="KAF2132472.1"/>
    </source>
</evidence>
<dbReference type="AlphaFoldDB" id="A0A6A6AKI9"/>